<keyword evidence="2" id="KW-0479">Metal-binding</keyword>
<feature type="domain" description="HpcH/HpaI aldolase/citrate lyase" evidence="4">
    <location>
        <begin position="7"/>
        <end position="221"/>
    </location>
</feature>
<dbReference type="InterPro" id="IPR011206">
    <property type="entry name" value="Citrate_lyase_beta/mcl1/mcl2"/>
</dbReference>
<dbReference type="Pfam" id="PF03328">
    <property type="entry name" value="HpcH_HpaI"/>
    <property type="match status" value="1"/>
</dbReference>
<dbReference type="EMBL" id="JBHSWD010000002">
    <property type="protein sequence ID" value="MFC6592757.1"/>
    <property type="molecule type" value="Genomic_DNA"/>
</dbReference>
<sequence>MTHLRPRSVLFAPANQVALLQKLPRSGPDIAAVDLEDAVPQGAKGAARQEAHQAAEWFRAQVPQQAVYLRINAVSSPHFLQDLDVLEAGWDGVILPKVESAGDLARLSAELARRGLDGLPVMAGLETVAGVEGVGEILGGAHPPASVYFGAEDYVADLGGQRTPEGLEVLYPRSRVAAQARLRGIPALDIVCTSFKDSAAFTREAKLGRALGYAGKLCIHPAQVADAHRVFSPSPQEVRRAQALLDAYAAAQARGAGVLSFEGQMVDAPMLILARATLQAAGREAATEPVEAT</sequence>
<dbReference type="Gene3D" id="3.20.20.60">
    <property type="entry name" value="Phosphoenolpyruvate-binding domains"/>
    <property type="match status" value="1"/>
</dbReference>
<evidence type="ECO:0000313" key="6">
    <source>
        <dbReference type="Proteomes" id="UP001596297"/>
    </source>
</evidence>
<dbReference type="PANTHER" id="PTHR32308:SF0">
    <property type="entry name" value="HPCH_HPAI ALDOLASE_CITRATE LYASE DOMAIN-CONTAINING PROTEIN"/>
    <property type="match status" value="1"/>
</dbReference>
<dbReference type="InterPro" id="IPR005000">
    <property type="entry name" value="Aldolase/citrate-lyase_domain"/>
</dbReference>
<dbReference type="GO" id="GO:0016829">
    <property type="term" value="F:lyase activity"/>
    <property type="evidence" value="ECO:0007669"/>
    <property type="project" value="UniProtKB-KW"/>
</dbReference>
<protein>
    <submittedName>
        <fullName evidence="5">HpcH/HpaI aldolase/citrate lyase family protein</fullName>
    </submittedName>
</protein>
<dbReference type="SUPFAM" id="SSF51621">
    <property type="entry name" value="Phosphoenolpyruvate/pyruvate domain"/>
    <property type="match status" value="1"/>
</dbReference>
<evidence type="ECO:0000313" key="5">
    <source>
        <dbReference type="EMBL" id="MFC6592757.1"/>
    </source>
</evidence>
<name>A0ABW1YHU7_9DEIO</name>
<dbReference type="PANTHER" id="PTHR32308">
    <property type="entry name" value="LYASE BETA SUBUNIT, PUTATIVE (AFU_ORTHOLOGUE AFUA_4G13030)-RELATED"/>
    <property type="match status" value="1"/>
</dbReference>
<dbReference type="Proteomes" id="UP001596297">
    <property type="component" value="Unassembled WGS sequence"/>
</dbReference>
<dbReference type="InterPro" id="IPR015813">
    <property type="entry name" value="Pyrv/PenolPyrv_kinase-like_dom"/>
</dbReference>
<keyword evidence="3" id="KW-0460">Magnesium</keyword>
<gene>
    <name evidence="5" type="ORF">ACFP81_12635</name>
</gene>
<evidence type="ECO:0000256" key="3">
    <source>
        <dbReference type="ARBA" id="ARBA00022842"/>
    </source>
</evidence>
<comment type="caution">
    <text evidence="5">The sequence shown here is derived from an EMBL/GenBank/DDBJ whole genome shotgun (WGS) entry which is preliminary data.</text>
</comment>
<keyword evidence="5" id="KW-0456">Lyase</keyword>
<dbReference type="PIRSF" id="PIRSF015582">
    <property type="entry name" value="Cit_lyase_B"/>
    <property type="match status" value="1"/>
</dbReference>
<proteinExistence type="predicted"/>
<evidence type="ECO:0000256" key="2">
    <source>
        <dbReference type="ARBA" id="ARBA00022723"/>
    </source>
</evidence>
<dbReference type="InterPro" id="IPR040442">
    <property type="entry name" value="Pyrv_kinase-like_dom_sf"/>
</dbReference>
<comment type="cofactor">
    <cofactor evidence="1">
        <name>Mg(2+)</name>
        <dbReference type="ChEBI" id="CHEBI:18420"/>
    </cofactor>
</comment>
<keyword evidence="6" id="KW-1185">Reference proteome</keyword>
<evidence type="ECO:0000259" key="4">
    <source>
        <dbReference type="Pfam" id="PF03328"/>
    </source>
</evidence>
<organism evidence="5 6">
    <name type="scientific">Deinococcus lacus</name>
    <dbReference type="NCBI Taxonomy" id="392561"/>
    <lineage>
        <taxon>Bacteria</taxon>
        <taxon>Thermotogati</taxon>
        <taxon>Deinococcota</taxon>
        <taxon>Deinococci</taxon>
        <taxon>Deinococcales</taxon>
        <taxon>Deinococcaceae</taxon>
        <taxon>Deinococcus</taxon>
    </lineage>
</organism>
<reference evidence="6" key="1">
    <citation type="journal article" date="2019" name="Int. J. Syst. Evol. Microbiol.">
        <title>The Global Catalogue of Microorganisms (GCM) 10K type strain sequencing project: providing services to taxonomists for standard genome sequencing and annotation.</title>
        <authorList>
            <consortium name="The Broad Institute Genomics Platform"/>
            <consortium name="The Broad Institute Genome Sequencing Center for Infectious Disease"/>
            <person name="Wu L."/>
            <person name="Ma J."/>
        </authorList>
    </citation>
    <scope>NUCLEOTIDE SEQUENCE [LARGE SCALE GENOMIC DNA]</scope>
    <source>
        <strain evidence="6">CGMCC 1.15772</strain>
    </source>
</reference>
<evidence type="ECO:0000256" key="1">
    <source>
        <dbReference type="ARBA" id="ARBA00001946"/>
    </source>
</evidence>
<dbReference type="RefSeq" id="WP_380083879.1">
    <property type="nucleotide sequence ID" value="NZ_JBHSWD010000002.1"/>
</dbReference>
<accession>A0ABW1YHU7</accession>